<dbReference type="Proteomes" id="UP000559256">
    <property type="component" value="Unassembled WGS sequence"/>
</dbReference>
<reference evidence="1 2" key="1">
    <citation type="journal article" date="2020" name="ISME J.">
        <title>Uncovering the hidden diversity of litter-decomposition mechanisms in mushroom-forming fungi.</title>
        <authorList>
            <person name="Floudas D."/>
            <person name="Bentzer J."/>
            <person name="Ahren D."/>
            <person name="Johansson T."/>
            <person name="Persson P."/>
            <person name="Tunlid A."/>
        </authorList>
    </citation>
    <scope>NUCLEOTIDE SEQUENCE [LARGE SCALE GENOMIC DNA]</scope>
    <source>
        <strain evidence="1 2">CBS 291.85</strain>
    </source>
</reference>
<comment type="caution">
    <text evidence="1">The sequence shown here is derived from an EMBL/GenBank/DDBJ whole genome shotgun (WGS) entry which is preliminary data.</text>
</comment>
<protein>
    <submittedName>
        <fullName evidence="1">Uncharacterized protein</fullName>
    </submittedName>
</protein>
<name>A0A8H5FTF4_9AGAR</name>
<keyword evidence="2" id="KW-1185">Reference proteome</keyword>
<evidence type="ECO:0000313" key="2">
    <source>
        <dbReference type="Proteomes" id="UP000559256"/>
    </source>
</evidence>
<proteinExistence type="predicted"/>
<accession>A0A8H5FTF4</accession>
<dbReference type="AlphaFoldDB" id="A0A8H5FTF4"/>
<evidence type="ECO:0000313" key="1">
    <source>
        <dbReference type="EMBL" id="KAF5348389.1"/>
    </source>
</evidence>
<organism evidence="1 2">
    <name type="scientific">Tetrapyrgos nigripes</name>
    <dbReference type="NCBI Taxonomy" id="182062"/>
    <lineage>
        <taxon>Eukaryota</taxon>
        <taxon>Fungi</taxon>
        <taxon>Dikarya</taxon>
        <taxon>Basidiomycota</taxon>
        <taxon>Agaricomycotina</taxon>
        <taxon>Agaricomycetes</taxon>
        <taxon>Agaricomycetidae</taxon>
        <taxon>Agaricales</taxon>
        <taxon>Marasmiineae</taxon>
        <taxon>Marasmiaceae</taxon>
        <taxon>Tetrapyrgos</taxon>
    </lineage>
</organism>
<sequence length="113" mass="12550">MKSTWKAQSLIENLQQPSQGISTPLNPTQQQKQCVVSVVFATSMLDAIMLSTSPKLRSNAKIIGANSACSIREAVHLVNRPAVNPTDFLRCTLRISTDTVPLAWLRDAVRWWT</sequence>
<dbReference type="EMBL" id="JAACJM010000086">
    <property type="protein sequence ID" value="KAF5348389.1"/>
    <property type="molecule type" value="Genomic_DNA"/>
</dbReference>
<gene>
    <name evidence="1" type="ORF">D9758_010910</name>
</gene>